<proteinExistence type="predicted"/>
<keyword evidence="2" id="KW-1185">Reference proteome</keyword>
<gene>
    <name evidence="1" type="ORF">MTR67_043530</name>
</gene>
<organism evidence="1 2">
    <name type="scientific">Solanum verrucosum</name>
    <dbReference type="NCBI Taxonomy" id="315347"/>
    <lineage>
        <taxon>Eukaryota</taxon>
        <taxon>Viridiplantae</taxon>
        <taxon>Streptophyta</taxon>
        <taxon>Embryophyta</taxon>
        <taxon>Tracheophyta</taxon>
        <taxon>Spermatophyta</taxon>
        <taxon>Magnoliopsida</taxon>
        <taxon>eudicotyledons</taxon>
        <taxon>Gunneridae</taxon>
        <taxon>Pentapetalae</taxon>
        <taxon>asterids</taxon>
        <taxon>lamiids</taxon>
        <taxon>Solanales</taxon>
        <taxon>Solanaceae</taxon>
        <taxon>Solanoideae</taxon>
        <taxon>Solaneae</taxon>
        <taxon>Solanum</taxon>
    </lineage>
</organism>
<protein>
    <recommendedName>
        <fullName evidence="3">Gag-pol polyprotein</fullName>
    </recommendedName>
</protein>
<sequence length="79" mass="9164">MNPPTFNGSKVDENPQGFIEEVFKVIDAMGVSPREKAELAAYHLKDVAQVWHEKWKEERSIRAVPVDWGVFKMAFLDRF</sequence>
<feature type="non-terminal residue" evidence="1">
    <location>
        <position position="79"/>
    </location>
</feature>
<dbReference type="EMBL" id="CP133621">
    <property type="protein sequence ID" value="WMV50145.1"/>
    <property type="molecule type" value="Genomic_DNA"/>
</dbReference>
<reference evidence="1" key="1">
    <citation type="submission" date="2023-08" db="EMBL/GenBank/DDBJ databases">
        <title>A de novo genome assembly of Solanum verrucosum Schlechtendal, a Mexican diploid species geographically isolated from the other diploid A-genome species in potato relatives.</title>
        <authorList>
            <person name="Hosaka K."/>
        </authorList>
    </citation>
    <scope>NUCLEOTIDE SEQUENCE</scope>
    <source>
        <tissue evidence="1">Young leaves</tissue>
    </source>
</reference>
<evidence type="ECO:0000313" key="1">
    <source>
        <dbReference type="EMBL" id="WMV50145.1"/>
    </source>
</evidence>
<dbReference type="AlphaFoldDB" id="A0AAF0UQG0"/>
<dbReference type="Proteomes" id="UP001234989">
    <property type="component" value="Chromosome 10"/>
</dbReference>
<name>A0AAF0UQG0_SOLVR</name>
<evidence type="ECO:0008006" key="3">
    <source>
        <dbReference type="Google" id="ProtNLM"/>
    </source>
</evidence>
<evidence type="ECO:0000313" key="2">
    <source>
        <dbReference type="Proteomes" id="UP001234989"/>
    </source>
</evidence>
<accession>A0AAF0UQG0</accession>